<protein>
    <submittedName>
        <fullName evidence="2">Uncharacterized protein</fullName>
    </submittedName>
</protein>
<feature type="compositionally biased region" description="Basic residues" evidence="1">
    <location>
        <begin position="88"/>
        <end position="97"/>
    </location>
</feature>
<gene>
    <name evidence="2" type="ORF">TCIL3000_9_3650</name>
</gene>
<name>G0UUA3_TRYCI</name>
<proteinExistence type="predicted"/>
<evidence type="ECO:0000313" key="2">
    <source>
        <dbReference type="EMBL" id="CCC92967.1"/>
    </source>
</evidence>
<sequence length="97" mass="11149">MGRRTFCIPFGDLEQDLCRSAEFFLLVKGRCFCFFSCHMPHRFSQFTCATDSTTTLSFTRSNKKYHYRYVTSKGTNAIGRTAPGVRGKGSRLRRPHP</sequence>
<reference evidence="2" key="1">
    <citation type="journal article" date="2012" name="Proc. Natl. Acad. Sci. U.S.A.">
        <title>Antigenic diversity is generated by distinct evolutionary mechanisms in African trypanosome species.</title>
        <authorList>
            <person name="Jackson A.P."/>
            <person name="Berry A."/>
            <person name="Aslett M."/>
            <person name="Allison H.C."/>
            <person name="Burton P."/>
            <person name="Vavrova-Anderson J."/>
            <person name="Brown R."/>
            <person name="Browne H."/>
            <person name="Corton N."/>
            <person name="Hauser H."/>
            <person name="Gamble J."/>
            <person name="Gilderthorp R."/>
            <person name="Marcello L."/>
            <person name="McQuillan J."/>
            <person name="Otto T.D."/>
            <person name="Quail M.A."/>
            <person name="Sanders M.J."/>
            <person name="van Tonder A."/>
            <person name="Ginger M.L."/>
            <person name="Field M.C."/>
            <person name="Barry J.D."/>
            <person name="Hertz-Fowler C."/>
            <person name="Berriman M."/>
        </authorList>
    </citation>
    <scope>NUCLEOTIDE SEQUENCE</scope>
    <source>
        <strain evidence="2">IL3000</strain>
    </source>
</reference>
<evidence type="ECO:0000256" key="1">
    <source>
        <dbReference type="SAM" id="MobiDB-lite"/>
    </source>
</evidence>
<feature type="region of interest" description="Disordered" evidence="1">
    <location>
        <begin position="78"/>
        <end position="97"/>
    </location>
</feature>
<accession>G0UUA3</accession>
<dbReference type="EMBL" id="HE575322">
    <property type="protein sequence ID" value="CCC92967.1"/>
    <property type="molecule type" value="Genomic_DNA"/>
</dbReference>
<dbReference type="AlphaFoldDB" id="G0UUA3"/>
<organism evidence="2">
    <name type="scientific">Trypanosoma congolense (strain IL3000)</name>
    <dbReference type="NCBI Taxonomy" id="1068625"/>
    <lineage>
        <taxon>Eukaryota</taxon>
        <taxon>Discoba</taxon>
        <taxon>Euglenozoa</taxon>
        <taxon>Kinetoplastea</taxon>
        <taxon>Metakinetoplastina</taxon>
        <taxon>Trypanosomatida</taxon>
        <taxon>Trypanosomatidae</taxon>
        <taxon>Trypanosoma</taxon>
        <taxon>Nannomonas</taxon>
    </lineage>
</organism>